<organism evidence="1 2">
    <name type="scientific">Acetivibrio ethanolgignens</name>
    <dbReference type="NCBI Taxonomy" id="290052"/>
    <lineage>
        <taxon>Bacteria</taxon>
        <taxon>Bacillati</taxon>
        <taxon>Bacillota</taxon>
        <taxon>Clostridia</taxon>
        <taxon>Eubacteriales</taxon>
        <taxon>Oscillospiraceae</taxon>
        <taxon>Acetivibrio</taxon>
    </lineage>
</organism>
<dbReference type="AlphaFoldDB" id="A0A0V8QIQ6"/>
<comment type="caution">
    <text evidence="1">The sequence shown here is derived from an EMBL/GenBank/DDBJ whole genome shotgun (WGS) entry which is preliminary data.</text>
</comment>
<proteinExistence type="predicted"/>
<accession>A0A0V8QIQ6</accession>
<dbReference type="OrthoDB" id="2056203at2"/>
<evidence type="ECO:0000313" key="2">
    <source>
        <dbReference type="Proteomes" id="UP000054874"/>
    </source>
</evidence>
<sequence length="137" mass="15398">MNKDEMKKKYGPYYIANVIRIIDSRTIIVNAGRGVLKIGDIVQVYEIGEEILDLDGTPLERYIFCKDELEVIRTEKTFSVCQKPLMEKTSSSTAAALSPLLETTRKVAVPLNINRDDIQKLTPENVCIKIGDPIKLA</sequence>
<gene>
    <name evidence="1" type="ORF">ASU35_05845</name>
</gene>
<dbReference type="RefSeq" id="WP_058351476.1">
    <property type="nucleotide sequence ID" value="NZ_CABMMD010000024.1"/>
</dbReference>
<reference evidence="1 2" key="1">
    <citation type="submission" date="2015-11" db="EMBL/GenBank/DDBJ databases">
        <title>Butyribacter intestini gen. nov., sp. nov., a butyric acid-producing bacterium of the family Lachnospiraceae isolated from the human faeces.</title>
        <authorList>
            <person name="Zou Y."/>
            <person name="Xue W."/>
            <person name="Luo G."/>
            <person name="Lv M."/>
        </authorList>
    </citation>
    <scope>NUCLEOTIDE SEQUENCE [LARGE SCALE GENOMIC DNA]</scope>
    <source>
        <strain evidence="1 2">ACET-33324</strain>
    </source>
</reference>
<name>A0A0V8QIQ6_9FIRM</name>
<dbReference type="EMBL" id="LNAM01000024">
    <property type="protein sequence ID" value="KSV60275.1"/>
    <property type="molecule type" value="Genomic_DNA"/>
</dbReference>
<keyword evidence="2" id="KW-1185">Reference proteome</keyword>
<protein>
    <recommendedName>
        <fullName evidence="3">Flagellar assembly protein T C-terminal domain-containing protein</fullName>
    </recommendedName>
</protein>
<dbReference type="STRING" id="290052.ASU35_05845"/>
<dbReference type="Proteomes" id="UP000054874">
    <property type="component" value="Unassembled WGS sequence"/>
</dbReference>
<evidence type="ECO:0008006" key="3">
    <source>
        <dbReference type="Google" id="ProtNLM"/>
    </source>
</evidence>
<evidence type="ECO:0000313" key="1">
    <source>
        <dbReference type="EMBL" id="KSV60275.1"/>
    </source>
</evidence>